<feature type="binding site" evidence="5">
    <location>
        <position position="43"/>
    </location>
    <ligand>
        <name>ATP</name>
        <dbReference type="ChEBI" id="CHEBI:30616"/>
    </ligand>
</feature>
<proteinExistence type="predicted"/>
<dbReference type="SUPFAM" id="SSF56112">
    <property type="entry name" value="Protein kinase-like (PK-like)"/>
    <property type="match status" value="1"/>
</dbReference>
<keyword evidence="4 5" id="KW-0067">ATP-binding</keyword>
<evidence type="ECO:0000259" key="7">
    <source>
        <dbReference type="PROSITE" id="PS50011"/>
    </source>
</evidence>
<dbReference type="EMBL" id="VCKW01000144">
    <property type="protein sequence ID" value="TMQ93557.1"/>
    <property type="molecule type" value="Genomic_DNA"/>
</dbReference>
<dbReference type="GO" id="GO:0005524">
    <property type="term" value="F:ATP binding"/>
    <property type="evidence" value="ECO:0007669"/>
    <property type="project" value="UniProtKB-UniRule"/>
</dbReference>
<evidence type="ECO:0000256" key="2">
    <source>
        <dbReference type="ARBA" id="ARBA00022741"/>
    </source>
</evidence>
<gene>
    <name evidence="8" type="ORF">ETD83_25335</name>
</gene>
<dbReference type="PROSITE" id="PS50011">
    <property type="entry name" value="PROTEIN_KINASE_DOM"/>
    <property type="match status" value="1"/>
</dbReference>
<keyword evidence="1" id="KW-0808">Transferase</keyword>
<dbReference type="InterPro" id="IPR000719">
    <property type="entry name" value="Prot_kinase_dom"/>
</dbReference>
<name>A0A5C4J8Q7_9ACTN</name>
<evidence type="ECO:0000313" key="8">
    <source>
        <dbReference type="EMBL" id="TMQ93557.1"/>
    </source>
</evidence>
<dbReference type="InterPro" id="IPR008271">
    <property type="entry name" value="Ser/Thr_kinase_AS"/>
</dbReference>
<dbReference type="CDD" id="cd14014">
    <property type="entry name" value="STKc_PknB_like"/>
    <property type="match status" value="1"/>
</dbReference>
<evidence type="ECO:0000256" key="1">
    <source>
        <dbReference type="ARBA" id="ARBA00022679"/>
    </source>
</evidence>
<dbReference type="GO" id="GO:0004674">
    <property type="term" value="F:protein serine/threonine kinase activity"/>
    <property type="evidence" value="ECO:0007669"/>
    <property type="project" value="UniProtKB-KW"/>
</dbReference>
<accession>A0A5C4J8Q7</accession>
<dbReference type="OrthoDB" id="4061614at2"/>
<feature type="non-terminal residue" evidence="8">
    <location>
        <position position="302"/>
    </location>
</feature>
<dbReference type="AlphaFoldDB" id="A0A5C4J8Q7"/>
<evidence type="ECO:0000256" key="3">
    <source>
        <dbReference type="ARBA" id="ARBA00022777"/>
    </source>
</evidence>
<dbReference type="Gene3D" id="3.30.200.20">
    <property type="entry name" value="Phosphorylase Kinase, domain 1"/>
    <property type="match status" value="1"/>
</dbReference>
<dbReference type="InterPro" id="IPR017441">
    <property type="entry name" value="Protein_kinase_ATP_BS"/>
</dbReference>
<dbReference type="PANTHER" id="PTHR43289">
    <property type="entry name" value="MITOGEN-ACTIVATED PROTEIN KINASE KINASE KINASE 20-RELATED"/>
    <property type="match status" value="1"/>
</dbReference>
<keyword evidence="9" id="KW-1185">Reference proteome</keyword>
<feature type="compositionally biased region" description="Pro residues" evidence="6">
    <location>
        <begin position="280"/>
        <end position="293"/>
    </location>
</feature>
<organism evidence="8 9">
    <name type="scientific">Actinomadura soli</name>
    <dbReference type="NCBI Taxonomy" id="2508997"/>
    <lineage>
        <taxon>Bacteria</taxon>
        <taxon>Bacillati</taxon>
        <taxon>Actinomycetota</taxon>
        <taxon>Actinomycetes</taxon>
        <taxon>Streptosporangiales</taxon>
        <taxon>Thermomonosporaceae</taxon>
        <taxon>Actinomadura</taxon>
    </lineage>
</organism>
<dbReference type="SMART" id="SM00220">
    <property type="entry name" value="S_TKc"/>
    <property type="match status" value="1"/>
</dbReference>
<sequence>MRALEPHDPRTVGRNRILARIGAGGMAMIYFGRSGSGRPVAVKRMHAEFAREPEYRERFRHEVAATRTVSGRYSPGVLDADPDAALPWLATQFLASVSLREAVGLLGQLPPDVVFPLAAGIVEALASVHGTGIVHLDLKPANVLLTADGPRLIDFGIAADLRPGATPAGTEPAGTLGFMAPEQESGGPVSPASDVYSFGATLAYACTGRPPSDGGVDEITDDRLRTLISGCLRPDASTRPTVPDLAAALDVVRAAAQPALRLPPVVTAEIDRRASEAASPPVPIPPTPAPHPVPYTHLTLPT</sequence>
<evidence type="ECO:0000256" key="4">
    <source>
        <dbReference type="ARBA" id="ARBA00022840"/>
    </source>
</evidence>
<evidence type="ECO:0000256" key="5">
    <source>
        <dbReference type="PROSITE-ProRule" id="PRU10141"/>
    </source>
</evidence>
<keyword evidence="2 5" id="KW-0547">Nucleotide-binding</keyword>
<keyword evidence="3 8" id="KW-0418">Kinase</keyword>
<comment type="caution">
    <text evidence="8">The sequence shown here is derived from an EMBL/GenBank/DDBJ whole genome shotgun (WGS) entry which is preliminary data.</text>
</comment>
<reference evidence="8 9" key="1">
    <citation type="submission" date="2019-05" db="EMBL/GenBank/DDBJ databases">
        <title>Draft genome sequence of Actinomadura sp. 14C53.</title>
        <authorList>
            <person name="Saricaoglu S."/>
            <person name="Isik K."/>
        </authorList>
    </citation>
    <scope>NUCLEOTIDE SEQUENCE [LARGE SCALE GENOMIC DNA]</scope>
    <source>
        <strain evidence="8 9">14C53</strain>
    </source>
</reference>
<protein>
    <submittedName>
        <fullName evidence="8">Serine/threonine protein kinase</fullName>
    </submittedName>
</protein>
<dbReference type="Gene3D" id="1.10.510.10">
    <property type="entry name" value="Transferase(Phosphotransferase) domain 1"/>
    <property type="match status" value="1"/>
</dbReference>
<feature type="region of interest" description="Disordered" evidence="6">
    <location>
        <begin position="272"/>
        <end position="302"/>
    </location>
</feature>
<dbReference type="PROSITE" id="PS00108">
    <property type="entry name" value="PROTEIN_KINASE_ST"/>
    <property type="match status" value="1"/>
</dbReference>
<dbReference type="RefSeq" id="WP_138647704.1">
    <property type="nucleotide sequence ID" value="NZ_VCKW01000144.1"/>
</dbReference>
<dbReference type="Proteomes" id="UP000309174">
    <property type="component" value="Unassembled WGS sequence"/>
</dbReference>
<evidence type="ECO:0000313" key="9">
    <source>
        <dbReference type="Proteomes" id="UP000309174"/>
    </source>
</evidence>
<dbReference type="PROSITE" id="PS00107">
    <property type="entry name" value="PROTEIN_KINASE_ATP"/>
    <property type="match status" value="1"/>
</dbReference>
<dbReference type="Pfam" id="PF00069">
    <property type="entry name" value="Pkinase"/>
    <property type="match status" value="1"/>
</dbReference>
<dbReference type="InterPro" id="IPR011009">
    <property type="entry name" value="Kinase-like_dom_sf"/>
</dbReference>
<keyword evidence="8" id="KW-0723">Serine/threonine-protein kinase</keyword>
<feature type="domain" description="Protein kinase" evidence="7">
    <location>
        <begin position="15"/>
        <end position="260"/>
    </location>
</feature>
<dbReference type="PANTHER" id="PTHR43289:SF34">
    <property type="entry name" value="SERINE_THREONINE-PROTEIN KINASE YBDM-RELATED"/>
    <property type="match status" value="1"/>
</dbReference>
<evidence type="ECO:0000256" key="6">
    <source>
        <dbReference type="SAM" id="MobiDB-lite"/>
    </source>
</evidence>